<dbReference type="InterPro" id="IPR032675">
    <property type="entry name" value="LRR_dom_sf"/>
</dbReference>
<dbReference type="InParanoid" id="A0A165NZE3"/>
<dbReference type="OrthoDB" id="3365698at2759"/>
<dbReference type="SUPFAM" id="SSF52047">
    <property type="entry name" value="RNI-like"/>
    <property type="match status" value="1"/>
</dbReference>
<gene>
    <name evidence="2" type="ORF">EXIGLDRAFT_718531</name>
</gene>
<dbReference type="PANTHER" id="PTHR38926:SF72">
    <property type="entry name" value="IM:7136021-RELATED"/>
    <property type="match status" value="1"/>
</dbReference>
<sequence length="520" mass="58824">MSAHPPDTGLPASDGETALLLERAAVQQAKVGAATKHLNDTKLRRAEIDQTRAEAEERFQTARKAHSEAQSAYYRALEVWGRDVLSANKMLDAAVQEMKVVRAPFHPIRRAPLEVLGLVFASCLDVDVSQYRQDPFPVQVFRLASVCRLWRRAALAHPRIWTNIDVSLDRIRTKDVAVWKRYLSLLVACSGNAPLRIRFIRERPMMSLDMQIARALLPYLPRCVFLFVFLQRVGEKDGAVRFLNAPFPILRDLRLTLPDSHEAPSVMLPHAPLLQRMEIRYPFAGMSIPLSRLAEVTLFKCTMDEVVALLDTVTGLETLHIDSLLGGDLRLRQTKLHSSITTLSFRYCFPREFHFLARNVRFPALSRLVCDEPLDYVTDYFSTVVTSLPALKRLSLVSTLIYKENERHLISALSRCQTLERIDFTKTRIVNVCDFLGKVWDTCPSLSVLDMTGCWLQDTKEEVQRLMELVATRRAAVDSNPQAGREKPITRHVGLTELRLPPAFDADAASKIAALLSGER</sequence>
<evidence type="ECO:0000313" key="2">
    <source>
        <dbReference type="EMBL" id="KZW01433.1"/>
    </source>
</evidence>
<evidence type="ECO:0000313" key="3">
    <source>
        <dbReference type="Proteomes" id="UP000077266"/>
    </source>
</evidence>
<name>A0A165NZE3_EXIGL</name>
<proteinExistence type="predicted"/>
<keyword evidence="1" id="KW-0175">Coiled coil</keyword>
<organism evidence="2 3">
    <name type="scientific">Exidia glandulosa HHB12029</name>
    <dbReference type="NCBI Taxonomy" id="1314781"/>
    <lineage>
        <taxon>Eukaryota</taxon>
        <taxon>Fungi</taxon>
        <taxon>Dikarya</taxon>
        <taxon>Basidiomycota</taxon>
        <taxon>Agaricomycotina</taxon>
        <taxon>Agaricomycetes</taxon>
        <taxon>Auriculariales</taxon>
        <taxon>Exidiaceae</taxon>
        <taxon>Exidia</taxon>
    </lineage>
</organism>
<dbReference type="PANTHER" id="PTHR38926">
    <property type="entry name" value="F-BOX DOMAIN CONTAINING PROTEIN, EXPRESSED"/>
    <property type="match status" value="1"/>
</dbReference>
<evidence type="ECO:0000256" key="1">
    <source>
        <dbReference type="SAM" id="Coils"/>
    </source>
</evidence>
<dbReference type="AlphaFoldDB" id="A0A165NZE3"/>
<dbReference type="Gene3D" id="3.80.10.10">
    <property type="entry name" value="Ribonuclease Inhibitor"/>
    <property type="match status" value="1"/>
</dbReference>
<keyword evidence="3" id="KW-1185">Reference proteome</keyword>
<dbReference type="EMBL" id="KV425894">
    <property type="protein sequence ID" value="KZW01433.1"/>
    <property type="molecule type" value="Genomic_DNA"/>
</dbReference>
<protein>
    <submittedName>
        <fullName evidence="2">Uncharacterized protein</fullName>
    </submittedName>
</protein>
<accession>A0A165NZE3</accession>
<feature type="coiled-coil region" evidence="1">
    <location>
        <begin position="38"/>
        <end position="72"/>
    </location>
</feature>
<dbReference type="Proteomes" id="UP000077266">
    <property type="component" value="Unassembled WGS sequence"/>
</dbReference>
<reference evidence="2 3" key="1">
    <citation type="journal article" date="2016" name="Mol. Biol. Evol.">
        <title>Comparative Genomics of Early-Diverging Mushroom-Forming Fungi Provides Insights into the Origins of Lignocellulose Decay Capabilities.</title>
        <authorList>
            <person name="Nagy L.G."/>
            <person name="Riley R."/>
            <person name="Tritt A."/>
            <person name="Adam C."/>
            <person name="Daum C."/>
            <person name="Floudas D."/>
            <person name="Sun H."/>
            <person name="Yadav J.S."/>
            <person name="Pangilinan J."/>
            <person name="Larsson K.H."/>
            <person name="Matsuura K."/>
            <person name="Barry K."/>
            <person name="Labutti K."/>
            <person name="Kuo R."/>
            <person name="Ohm R.A."/>
            <person name="Bhattacharya S.S."/>
            <person name="Shirouzu T."/>
            <person name="Yoshinaga Y."/>
            <person name="Martin F.M."/>
            <person name="Grigoriev I.V."/>
            <person name="Hibbett D.S."/>
        </authorList>
    </citation>
    <scope>NUCLEOTIDE SEQUENCE [LARGE SCALE GENOMIC DNA]</scope>
    <source>
        <strain evidence="2 3">HHB12029</strain>
    </source>
</reference>
<dbReference type="STRING" id="1314781.A0A165NZE3"/>